<comment type="caution">
    <text evidence="3">The sequence shown here is derived from an EMBL/GenBank/DDBJ whole genome shotgun (WGS) entry which is preliminary data.</text>
</comment>
<feature type="compositionally biased region" description="Polar residues" evidence="1">
    <location>
        <begin position="416"/>
        <end position="430"/>
    </location>
</feature>
<feature type="domain" description="Glycosyltransferase 2-like" evidence="2">
    <location>
        <begin position="131"/>
        <end position="255"/>
    </location>
</feature>
<reference evidence="3 4" key="1">
    <citation type="submission" date="2018-04" db="EMBL/GenBank/DDBJ databases">
        <title>Genomic Encyclopedia of Type Strains, Phase IV (KMG-IV): sequencing the most valuable type-strain genomes for metagenomic binning, comparative biology and taxonomic classification.</title>
        <authorList>
            <person name="Goeker M."/>
        </authorList>
    </citation>
    <scope>NUCLEOTIDE SEQUENCE [LARGE SCALE GENOMIC DNA]</scope>
    <source>
        <strain evidence="3 4">DSM 7138</strain>
    </source>
</reference>
<keyword evidence="3" id="KW-0808">Transferase</keyword>
<sequence>MLVGSKPANRPKPTWRRALRTIGRKISFWQQQQWPSSRRLIPTAYEIGERNGYQKAVAWAERHSSVDVSHGIHVLRANRDKADAAAWITHLNAYLAQYGTSPLVLADAQGSLIHRLRSTPKKIITDGPLVSVIMCAYNAQDTIEMAARSILSQSWRPFELLIVDDGSTDGTAAIAFQLAREDARVRVHLNAANVGPYVGRNLALRHARGAYVTCHDADDWAHPERLEHQIEFLHRKQLAGTLSGMLRMRVNGQFARLTTGRRKERNDGILQFAAASALFERKAFDVHLQYWDSVRFGADSELIDRAELAFRHGMQRQVTFSMICLDHENSLTNHPETGLSERHGLSKARKLYSAEYKAWHAQSSSSSLKMDFPQYERRFKAPAEAVVRIEDVSHAVSNSSFDTPNGGLAPFPRVNASGQNPATCFTPLNA</sequence>
<dbReference type="InterPro" id="IPR050834">
    <property type="entry name" value="Glycosyltransf_2"/>
</dbReference>
<dbReference type="InterPro" id="IPR001173">
    <property type="entry name" value="Glyco_trans_2-like"/>
</dbReference>
<evidence type="ECO:0000313" key="3">
    <source>
        <dbReference type="EMBL" id="PTM92765.1"/>
    </source>
</evidence>
<proteinExistence type="predicted"/>
<keyword evidence="4" id="KW-1185">Reference proteome</keyword>
<dbReference type="AlphaFoldDB" id="A0A2T5B1D3"/>
<feature type="region of interest" description="Disordered" evidence="1">
    <location>
        <begin position="399"/>
        <end position="430"/>
    </location>
</feature>
<dbReference type="OrthoDB" id="5291101at2"/>
<accession>A0A2T5B1D3</accession>
<evidence type="ECO:0000313" key="4">
    <source>
        <dbReference type="Proteomes" id="UP000241247"/>
    </source>
</evidence>
<dbReference type="EMBL" id="PZZZ01000007">
    <property type="protein sequence ID" value="PTM92765.1"/>
    <property type="molecule type" value="Genomic_DNA"/>
</dbReference>
<dbReference type="InterPro" id="IPR029044">
    <property type="entry name" value="Nucleotide-diphossugar_trans"/>
</dbReference>
<protein>
    <submittedName>
        <fullName evidence="3">Glycosyl transferase family 2</fullName>
    </submittedName>
</protein>
<dbReference type="PANTHER" id="PTHR43685:SF2">
    <property type="entry name" value="GLYCOSYLTRANSFERASE 2-LIKE DOMAIN-CONTAINING PROTEIN"/>
    <property type="match status" value="1"/>
</dbReference>
<name>A0A2T5B1D3_MYCDI</name>
<dbReference type="Proteomes" id="UP000241247">
    <property type="component" value="Unassembled WGS sequence"/>
</dbReference>
<gene>
    <name evidence="3" type="ORF">C7449_107179</name>
</gene>
<dbReference type="CDD" id="cd00761">
    <property type="entry name" value="Glyco_tranf_GTA_type"/>
    <property type="match status" value="1"/>
</dbReference>
<evidence type="ECO:0000256" key="1">
    <source>
        <dbReference type="SAM" id="MobiDB-lite"/>
    </source>
</evidence>
<dbReference type="SUPFAM" id="SSF53448">
    <property type="entry name" value="Nucleotide-diphospho-sugar transferases"/>
    <property type="match status" value="1"/>
</dbReference>
<dbReference type="Gene3D" id="3.90.550.10">
    <property type="entry name" value="Spore Coat Polysaccharide Biosynthesis Protein SpsA, Chain A"/>
    <property type="match status" value="1"/>
</dbReference>
<dbReference type="GO" id="GO:0016740">
    <property type="term" value="F:transferase activity"/>
    <property type="evidence" value="ECO:0007669"/>
    <property type="project" value="UniProtKB-KW"/>
</dbReference>
<dbReference type="PANTHER" id="PTHR43685">
    <property type="entry name" value="GLYCOSYLTRANSFERASE"/>
    <property type="match status" value="1"/>
</dbReference>
<dbReference type="Pfam" id="PF00535">
    <property type="entry name" value="Glycos_transf_2"/>
    <property type="match status" value="1"/>
</dbReference>
<organism evidence="3 4">
    <name type="scientific">Mycoplana dimorpha</name>
    <dbReference type="NCBI Taxonomy" id="28320"/>
    <lineage>
        <taxon>Bacteria</taxon>
        <taxon>Pseudomonadati</taxon>
        <taxon>Pseudomonadota</taxon>
        <taxon>Alphaproteobacteria</taxon>
        <taxon>Hyphomicrobiales</taxon>
        <taxon>Rhizobiaceae</taxon>
        <taxon>Mycoplana</taxon>
    </lineage>
</organism>
<evidence type="ECO:0000259" key="2">
    <source>
        <dbReference type="Pfam" id="PF00535"/>
    </source>
</evidence>